<dbReference type="Pfam" id="PF01925">
    <property type="entry name" value="TauE"/>
    <property type="match status" value="1"/>
</dbReference>
<comment type="caution">
    <text evidence="6">The sequence shown here is derived from an EMBL/GenBank/DDBJ whole genome shotgun (WGS) entry which is preliminary data.</text>
</comment>
<evidence type="ECO:0000256" key="4">
    <source>
        <dbReference type="ARBA" id="ARBA00023136"/>
    </source>
</evidence>
<evidence type="ECO:0000256" key="5">
    <source>
        <dbReference type="RuleBase" id="RU363041"/>
    </source>
</evidence>
<dbReference type="PANTHER" id="PTHR43701:SF2">
    <property type="entry name" value="MEMBRANE TRANSPORTER PROTEIN YJNA-RELATED"/>
    <property type="match status" value="1"/>
</dbReference>
<gene>
    <name evidence="6" type="ORF">C7444_102206</name>
</gene>
<dbReference type="InterPro" id="IPR002781">
    <property type="entry name" value="TM_pro_TauE-like"/>
</dbReference>
<protein>
    <recommendedName>
        <fullName evidence="5">Probable membrane transporter protein</fullName>
    </recommendedName>
</protein>
<dbReference type="Proteomes" id="UP000247811">
    <property type="component" value="Unassembled WGS sequence"/>
</dbReference>
<dbReference type="EMBL" id="QJJS01000002">
    <property type="protein sequence ID" value="PXW98724.1"/>
    <property type="molecule type" value="Genomic_DNA"/>
</dbReference>
<dbReference type="GO" id="GO:0005886">
    <property type="term" value="C:plasma membrane"/>
    <property type="evidence" value="ECO:0007669"/>
    <property type="project" value="UniProtKB-SubCell"/>
</dbReference>
<comment type="similarity">
    <text evidence="5">Belongs to the 4-toluene sulfonate uptake permease (TSUP) (TC 2.A.102) family.</text>
</comment>
<dbReference type="InterPro" id="IPR051598">
    <property type="entry name" value="TSUP/Inactive_protease-like"/>
</dbReference>
<evidence type="ECO:0000313" key="6">
    <source>
        <dbReference type="EMBL" id="PXW98724.1"/>
    </source>
</evidence>
<dbReference type="RefSeq" id="WP_110399353.1">
    <property type="nucleotide sequence ID" value="NZ_QJJS01000002.1"/>
</dbReference>
<organism evidence="6 7">
    <name type="scientific">Sphaerotilus hippei</name>
    <dbReference type="NCBI Taxonomy" id="744406"/>
    <lineage>
        <taxon>Bacteria</taxon>
        <taxon>Pseudomonadati</taxon>
        <taxon>Pseudomonadota</taxon>
        <taxon>Betaproteobacteria</taxon>
        <taxon>Burkholderiales</taxon>
        <taxon>Sphaerotilaceae</taxon>
        <taxon>Sphaerotilus</taxon>
    </lineage>
</organism>
<evidence type="ECO:0000313" key="7">
    <source>
        <dbReference type="Proteomes" id="UP000247811"/>
    </source>
</evidence>
<accession>A0A318H7S9</accession>
<dbReference type="AlphaFoldDB" id="A0A318H7S9"/>
<evidence type="ECO:0000256" key="3">
    <source>
        <dbReference type="ARBA" id="ARBA00022989"/>
    </source>
</evidence>
<feature type="transmembrane region" description="Helical" evidence="5">
    <location>
        <begin position="147"/>
        <end position="180"/>
    </location>
</feature>
<dbReference type="PANTHER" id="PTHR43701">
    <property type="entry name" value="MEMBRANE TRANSPORTER PROTEIN MJ0441-RELATED"/>
    <property type="match status" value="1"/>
</dbReference>
<reference evidence="6 7" key="1">
    <citation type="submission" date="2018-05" db="EMBL/GenBank/DDBJ databases">
        <title>Genomic Encyclopedia of Type Strains, Phase IV (KMG-IV): sequencing the most valuable type-strain genomes for metagenomic binning, comparative biology and taxonomic classification.</title>
        <authorList>
            <person name="Goeker M."/>
        </authorList>
    </citation>
    <scope>NUCLEOTIDE SEQUENCE [LARGE SCALE GENOMIC DNA]</scope>
    <source>
        <strain evidence="6 7">DSM 566</strain>
    </source>
</reference>
<name>A0A318H7S9_9BURK</name>
<evidence type="ECO:0000256" key="2">
    <source>
        <dbReference type="ARBA" id="ARBA00022692"/>
    </source>
</evidence>
<proteinExistence type="inferred from homology"/>
<feature type="transmembrane region" description="Helical" evidence="5">
    <location>
        <begin position="216"/>
        <end position="235"/>
    </location>
</feature>
<keyword evidence="2 5" id="KW-0812">Transmembrane</keyword>
<feature type="transmembrane region" description="Helical" evidence="5">
    <location>
        <begin position="7"/>
        <end position="29"/>
    </location>
</feature>
<keyword evidence="3 5" id="KW-1133">Transmembrane helix</keyword>
<feature type="transmembrane region" description="Helical" evidence="5">
    <location>
        <begin position="107"/>
        <end position="126"/>
    </location>
</feature>
<dbReference type="OrthoDB" id="5189995at2"/>
<evidence type="ECO:0000256" key="1">
    <source>
        <dbReference type="ARBA" id="ARBA00004141"/>
    </source>
</evidence>
<comment type="subcellular location">
    <subcellularLocation>
        <location evidence="5">Cell membrane</location>
        <topology evidence="5">Multi-pass membrane protein</topology>
    </subcellularLocation>
    <subcellularLocation>
        <location evidence="1">Membrane</location>
        <topology evidence="1">Multi-pass membrane protein</topology>
    </subcellularLocation>
</comment>
<keyword evidence="4 5" id="KW-0472">Membrane</keyword>
<keyword evidence="5" id="KW-1003">Cell membrane</keyword>
<feature type="transmembrane region" description="Helical" evidence="5">
    <location>
        <begin position="76"/>
        <end position="95"/>
    </location>
</feature>
<keyword evidence="7" id="KW-1185">Reference proteome</keyword>
<sequence length="262" mass="27775">MLGIHLDWLAIASGFGIGLIVGITGVGGGSLMTPLLISVFHLDKAVAIGTDLWFAGLTKVSGSIAHHRHGHVDYRITTLLLAGSIPATIGTTAWMHLVGLTKQADSMLSFALGIALVLTAITIMLRPVWHRVGLYLERWITPSRQPWLTVLCGLILGVLVSLSSIGAGALGATLILLLYPRLSTARLVGTDIAHAVPLTLVAGIGHATLGNVHWMLLIELLIGSVPAIWLGARLTKLLPDMWTRLALCASLLLAARKILMIA</sequence>